<feature type="compositionally biased region" description="Polar residues" evidence="1">
    <location>
        <begin position="243"/>
        <end position="256"/>
    </location>
</feature>
<organism evidence="2 3">
    <name type="scientific">Paspalum notatum var. saurae</name>
    <dbReference type="NCBI Taxonomy" id="547442"/>
    <lineage>
        <taxon>Eukaryota</taxon>
        <taxon>Viridiplantae</taxon>
        <taxon>Streptophyta</taxon>
        <taxon>Embryophyta</taxon>
        <taxon>Tracheophyta</taxon>
        <taxon>Spermatophyta</taxon>
        <taxon>Magnoliopsida</taxon>
        <taxon>Liliopsida</taxon>
        <taxon>Poales</taxon>
        <taxon>Poaceae</taxon>
        <taxon>PACMAD clade</taxon>
        <taxon>Panicoideae</taxon>
        <taxon>Andropogonodae</taxon>
        <taxon>Paspaleae</taxon>
        <taxon>Paspalinae</taxon>
        <taxon>Paspalum</taxon>
    </lineage>
</organism>
<feature type="compositionally biased region" description="Basic and acidic residues" evidence="1">
    <location>
        <begin position="299"/>
        <end position="309"/>
    </location>
</feature>
<reference evidence="2 3" key="1">
    <citation type="submission" date="2024-02" db="EMBL/GenBank/DDBJ databases">
        <title>High-quality chromosome-scale genome assembly of Pensacola bahiagrass (Paspalum notatum Flugge var. saurae).</title>
        <authorList>
            <person name="Vega J.M."/>
            <person name="Podio M."/>
            <person name="Orjuela J."/>
            <person name="Siena L.A."/>
            <person name="Pessino S.C."/>
            <person name="Combes M.C."/>
            <person name="Mariac C."/>
            <person name="Albertini E."/>
            <person name="Pupilli F."/>
            <person name="Ortiz J.P.A."/>
            <person name="Leblanc O."/>
        </authorList>
    </citation>
    <scope>NUCLEOTIDE SEQUENCE [LARGE SCALE GENOMIC DNA]</scope>
    <source>
        <strain evidence="2">R1</strain>
        <tissue evidence="2">Leaf</tissue>
    </source>
</reference>
<feature type="compositionally biased region" description="Basic and acidic residues" evidence="1">
    <location>
        <begin position="176"/>
        <end position="185"/>
    </location>
</feature>
<keyword evidence="3" id="KW-1185">Reference proteome</keyword>
<feature type="compositionally biased region" description="Gly residues" evidence="1">
    <location>
        <begin position="156"/>
        <end position="174"/>
    </location>
</feature>
<evidence type="ECO:0000256" key="1">
    <source>
        <dbReference type="SAM" id="MobiDB-lite"/>
    </source>
</evidence>
<feature type="compositionally biased region" description="Pro residues" evidence="1">
    <location>
        <begin position="228"/>
        <end position="240"/>
    </location>
</feature>
<dbReference type="EMBL" id="CP144750">
    <property type="protein sequence ID" value="WVZ82234.1"/>
    <property type="molecule type" value="Genomic_DNA"/>
</dbReference>
<feature type="compositionally biased region" description="Basic residues" evidence="1">
    <location>
        <begin position="95"/>
        <end position="108"/>
    </location>
</feature>
<feature type="region of interest" description="Disordered" evidence="1">
    <location>
        <begin position="90"/>
        <end position="120"/>
    </location>
</feature>
<protein>
    <submittedName>
        <fullName evidence="2">Uncharacterized protein</fullName>
    </submittedName>
</protein>
<dbReference type="Proteomes" id="UP001341281">
    <property type="component" value="Chromosome 06"/>
</dbReference>
<accession>A0AAQ3TZN0</accession>
<evidence type="ECO:0000313" key="2">
    <source>
        <dbReference type="EMBL" id="WVZ82234.1"/>
    </source>
</evidence>
<sequence length="416" mass="44327">MAREDPALRTVFSEGPALRTVESVGRPLEQELPAGRWAAGFPAAPPAEWQKSFYHQKIKRWEKEAQDFRQIWLIINRIQTNPMLFHLHVTSGNNRSKKSNKNANRSKHFLSQPSPSHQGHAAAVVLARLSPAAPPAEQGEDERGGRDAEQIRRGVLGRGAGGPEEPGLVGGLLGRAGRERGRGADGRCPAAEARAGAAAGERRAQQRDEEAGQGVLRLVAGQPLVAPLHPPPPPPTPLGSPPRAQSSVSAPRNASTDAGGRQGAAVGGDGGVGIEPSTSGGAGICWYIRPRSGAPTRTRKTDHPCAREPPRLRVLLPPTEGAAPAEAQHVARSARQPSRQGEIDAALLHEKPPRYSYSKARTCDGVLSLRRLLSLRGPPLPQAADRKDVRRCEICWSPGRGQTTGVEGGSGVRGMR</sequence>
<feature type="compositionally biased region" description="Basic and acidic residues" evidence="1">
    <location>
        <begin position="200"/>
        <end position="210"/>
    </location>
</feature>
<feature type="compositionally biased region" description="Gly residues" evidence="1">
    <location>
        <begin position="260"/>
        <end position="273"/>
    </location>
</feature>
<name>A0AAQ3TZN0_PASNO</name>
<evidence type="ECO:0000313" key="3">
    <source>
        <dbReference type="Proteomes" id="UP001341281"/>
    </source>
</evidence>
<feature type="region of interest" description="Disordered" evidence="1">
    <location>
        <begin position="155"/>
        <end position="211"/>
    </location>
</feature>
<feature type="region of interest" description="Disordered" evidence="1">
    <location>
        <begin position="224"/>
        <end position="309"/>
    </location>
</feature>
<proteinExistence type="predicted"/>
<dbReference type="AlphaFoldDB" id="A0AAQ3TZN0"/>
<gene>
    <name evidence="2" type="ORF">U9M48_029520</name>
</gene>
<feature type="compositionally biased region" description="Low complexity" evidence="1">
    <location>
        <begin position="186"/>
        <end position="199"/>
    </location>
</feature>